<reference evidence="3" key="1">
    <citation type="journal article" date="2019" name="Int. J. Syst. Evol. Microbiol.">
        <title>The Global Catalogue of Microorganisms (GCM) 10K type strain sequencing project: providing services to taxonomists for standard genome sequencing and annotation.</title>
        <authorList>
            <consortium name="The Broad Institute Genomics Platform"/>
            <consortium name="The Broad Institute Genome Sequencing Center for Infectious Disease"/>
            <person name="Wu L."/>
            <person name="Ma J."/>
        </authorList>
    </citation>
    <scope>NUCLEOTIDE SEQUENCE [LARGE SCALE GENOMIC DNA]</scope>
    <source>
        <strain evidence="3">JCM 31696</strain>
    </source>
</reference>
<dbReference type="InterPro" id="IPR036086">
    <property type="entry name" value="ParB/Sulfiredoxin_sf"/>
</dbReference>
<sequence length="153" mass="16775">MKSSNETEWPLHVPITEILPADSPRLDGVDETHARVLADAESELPPILVHRATMRVIDGMHRLRVARLKGQNTVAVRFFEGPEDLVFALAVEANIAHGKPLSLQDREAAAARIVREHPEWSDRVIAGTSGLSSKTVGAIRRRAGADLPQVQAR</sequence>
<evidence type="ECO:0000313" key="3">
    <source>
        <dbReference type="Proteomes" id="UP001597083"/>
    </source>
</evidence>
<evidence type="ECO:0000259" key="1">
    <source>
        <dbReference type="SMART" id="SM00470"/>
    </source>
</evidence>
<evidence type="ECO:0000313" key="2">
    <source>
        <dbReference type="EMBL" id="MFD0855024.1"/>
    </source>
</evidence>
<dbReference type="SUPFAM" id="SSF110849">
    <property type="entry name" value="ParB/Sulfiredoxin"/>
    <property type="match status" value="1"/>
</dbReference>
<dbReference type="InterPro" id="IPR003115">
    <property type="entry name" value="ParB_N"/>
</dbReference>
<protein>
    <recommendedName>
        <fullName evidence="1">ParB-like N-terminal domain-containing protein</fullName>
    </recommendedName>
</protein>
<accession>A0ABW3CM06</accession>
<dbReference type="EMBL" id="JBHTIR010003323">
    <property type="protein sequence ID" value="MFD0855024.1"/>
    <property type="molecule type" value="Genomic_DNA"/>
</dbReference>
<dbReference type="Proteomes" id="UP001597083">
    <property type="component" value="Unassembled WGS sequence"/>
</dbReference>
<organism evidence="2 3">
    <name type="scientific">Actinomadura adrarensis</name>
    <dbReference type="NCBI Taxonomy" id="1819600"/>
    <lineage>
        <taxon>Bacteria</taxon>
        <taxon>Bacillati</taxon>
        <taxon>Actinomycetota</taxon>
        <taxon>Actinomycetes</taxon>
        <taxon>Streptosporangiales</taxon>
        <taxon>Thermomonosporaceae</taxon>
        <taxon>Actinomadura</taxon>
    </lineage>
</organism>
<dbReference type="SMART" id="SM00470">
    <property type="entry name" value="ParB"/>
    <property type="match status" value="1"/>
</dbReference>
<comment type="caution">
    <text evidence="2">The sequence shown here is derived from an EMBL/GenBank/DDBJ whole genome shotgun (WGS) entry which is preliminary data.</text>
</comment>
<name>A0ABW3CM06_9ACTN</name>
<keyword evidence="3" id="KW-1185">Reference proteome</keyword>
<proteinExistence type="predicted"/>
<feature type="non-terminal residue" evidence="2">
    <location>
        <position position="153"/>
    </location>
</feature>
<gene>
    <name evidence="2" type="ORF">ACFQ07_22475</name>
</gene>
<feature type="domain" description="ParB-like N-terminal" evidence="1">
    <location>
        <begin position="11"/>
        <end position="95"/>
    </location>
</feature>